<feature type="signal peptide" evidence="3">
    <location>
        <begin position="1"/>
        <end position="23"/>
    </location>
</feature>
<reference evidence="5" key="1">
    <citation type="submission" date="2024-07" db="EMBL/GenBank/DDBJ databases">
        <title>Two chromosome-level genome assemblies of Korean endemic species Abeliophyllum distichum and Forsythia ovata (Oleaceae).</title>
        <authorList>
            <person name="Jang H."/>
        </authorList>
    </citation>
    <scope>NUCLEOTIDE SEQUENCE [LARGE SCALE GENOMIC DNA]</scope>
</reference>
<gene>
    <name evidence="4" type="ORF">Fot_48432</name>
</gene>
<keyword evidence="1 4" id="KW-0808">Transferase</keyword>
<accession>A0ABD1Q970</accession>
<protein>
    <submittedName>
        <fullName evidence="4">Methyltransferase</fullName>
    </submittedName>
</protein>
<evidence type="ECO:0000313" key="4">
    <source>
        <dbReference type="EMBL" id="KAL2472696.1"/>
    </source>
</evidence>
<keyword evidence="1 4" id="KW-0489">Methyltransferase</keyword>
<evidence type="ECO:0000256" key="2">
    <source>
        <dbReference type="ARBA" id="ARBA00023180"/>
    </source>
</evidence>
<dbReference type="GO" id="GO:0008168">
    <property type="term" value="F:methyltransferase activity"/>
    <property type="evidence" value="ECO:0007669"/>
    <property type="project" value="UniProtKB-KW"/>
</dbReference>
<name>A0ABD1Q970_9LAMI</name>
<sequence length="184" mass="20298">MSSSSRIMFFFTLLLMFISTAKPDGGGYGDGTSSPSTCTNCTICPYPCRSQPPPPAPSGYQTYGSPPPPSPVAQVNCPPAAPVQCCDQQYAPPTPFYYPYSNYSGSPHLQVIKPSTPWCKAKYILLEMDRILRPNGYAIIQESSYFLDSVATIAKGMRWGCRKEDTEYGSEKDKIFNLLEETMV</sequence>
<dbReference type="GO" id="GO:0032259">
    <property type="term" value="P:methylation"/>
    <property type="evidence" value="ECO:0007669"/>
    <property type="project" value="UniProtKB-KW"/>
</dbReference>
<dbReference type="Pfam" id="PF03141">
    <property type="entry name" value="Methyltransf_29"/>
    <property type="match status" value="1"/>
</dbReference>
<dbReference type="EMBL" id="JBFOLJ010000015">
    <property type="protein sequence ID" value="KAL2472696.1"/>
    <property type="molecule type" value="Genomic_DNA"/>
</dbReference>
<keyword evidence="2" id="KW-0325">Glycoprotein</keyword>
<dbReference type="AlphaFoldDB" id="A0ABD1Q970"/>
<dbReference type="Proteomes" id="UP001604277">
    <property type="component" value="Unassembled WGS sequence"/>
</dbReference>
<proteinExistence type="predicted"/>
<evidence type="ECO:0000256" key="3">
    <source>
        <dbReference type="SAM" id="SignalP"/>
    </source>
</evidence>
<dbReference type="InterPro" id="IPR004159">
    <property type="entry name" value="Put_SAM_MeTrfase"/>
</dbReference>
<organism evidence="4 5">
    <name type="scientific">Forsythia ovata</name>
    <dbReference type="NCBI Taxonomy" id="205694"/>
    <lineage>
        <taxon>Eukaryota</taxon>
        <taxon>Viridiplantae</taxon>
        <taxon>Streptophyta</taxon>
        <taxon>Embryophyta</taxon>
        <taxon>Tracheophyta</taxon>
        <taxon>Spermatophyta</taxon>
        <taxon>Magnoliopsida</taxon>
        <taxon>eudicotyledons</taxon>
        <taxon>Gunneridae</taxon>
        <taxon>Pentapetalae</taxon>
        <taxon>asterids</taxon>
        <taxon>lamiids</taxon>
        <taxon>Lamiales</taxon>
        <taxon>Oleaceae</taxon>
        <taxon>Forsythieae</taxon>
        <taxon>Forsythia</taxon>
    </lineage>
</organism>
<comment type="caution">
    <text evidence="4">The sequence shown here is derived from an EMBL/GenBank/DDBJ whole genome shotgun (WGS) entry which is preliminary data.</text>
</comment>
<evidence type="ECO:0000313" key="5">
    <source>
        <dbReference type="Proteomes" id="UP001604277"/>
    </source>
</evidence>
<keyword evidence="5" id="KW-1185">Reference proteome</keyword>
<feature type="chain" id="PRO_5044791801" evidence="3">
    <location>
        <begin position="24"/>
        <end position="184"/>
    </location>
</feature>
<keyword evidence="3" id="KW-0732">Signal</keyword>
<evidence type="ECO:0000256" key="1">
    <source>
        <dbReference type="ARBA" id="ARBA00022603"/>
    </source>
</evidence>